<dbReference type="AlphaFoldDB" id="A0A0C2Z1G9"/>
<proteinExistence type="predicted"/>
<protein>
    <submittedName>
        <fullName evidence="1">Uncharacterized protein</fullName>
    </submittedName>
</protein>
<dbReference type="Proteomes" id="UP000053424">
    <property type="component" value="Unassembled WGS sequence"/>
</dbReference>
<evidence type="ECO:0000313" key="1">
    <source>
        <dbReference type="EMBL" id="KIM47032.1"/>
    </source>
</evidence>
<sequence length="75" mass="8650">MPRLFKATEVLTRNHRASKPWTGDRSLEPQRFLCKKAEWSFKLSSSMHLVIGFQIPASSDIYECLPRSPHPQTAH</sequence>
<keyword evidence="2" id="KW-1185">Reference proteome</keyword>
<organism evidence="1 2">
    <name type="scientific">Hebeloma cylindrosporum</name>
    <dbReference type="NCBI Taxonomy" id="76867"/>
    <lineage>
        <taxon>Eukaryota</taxon>
        <taxon>Fungi</taxon>
        <taxon>Dikarya</taxon>
        <taxon>Basidiomycota</taxon>
        <taxon>Agaricomycotina</taxon>
        <taxon>Agaricomycetes</taxon>
        <taxon>Agaricomycetidae</taxon>
        <taxon>Agaricales</taxon>
        <taxon>Agaricineae</taxon>
        <taxon>Hymenogastraceae</taxon>
        <taxon>Hebeloma</taxon>
    </lineage>
</organism>
<name>A0A0C2Z1G9_HEBCY</name>
<reference evidence="1 2" key="1">
    <citation type="submission" date="2014-04" db="EMBL/GenBank/DDBJ databases">
        <authorList>
            <consortium name="DOE Joint Genome Institute"/>
            <person name="Kuo A."/>
            <person name="Gay G."/>
            <person name="Dore J."/>
            <person name="Kohler A."/>
            <person name="Nagy L.G."/>
            <person name="Floudas D."/>
            <person name="Copeland A."/>
            <person name="Barry K.W."/>
            <person name="Cichocki N."/>
            <person name="Veneault-Fourrey C."/>
            <person name="LaButti K."/>
            <person name="Lindquist E.A."/>
            <person name="Lipzen A."/>
            <person name="Lundell T."/>
            <person name="Morin E."/>
            <person name="Murat C."/>
            <person name="Sun H."/>
            <person name="Tunlid A."/>
            <person name="Henrissat B."/>
            <person name="Grigoriev I.V."/>
            <person name="Hibbett D.S."/>
            <person name="Martin F."/>
            <person name="Nordberg H.P."/>
            <person name="Cantor M.N."/>
            <person name="Hua S.X."/>
        </authorList>
    </citation>
    <scope>NUCLEOTIDE SEQUENCE [LARGE SCALE GENOMIC DNA]</scope>
    <source>
        <strain evidence="2">h7</strain>
    </source>
</reference>
<evidence type="ECO:0000313" key="2">
    <source>
        <dbReference type="Proteomes" id="UP000053424"/>
    </source>
</evidence>
<reference evidence="2" key="2">
    <citation type="submission" date="2015-01" db="EMBL/GenBank/DDBJ databases">
        <title>Evolutionary Origins and Diversification of the Mycorrhizal Mutualists.</title>
        <authorList>
            <consortium name="DOE Joint Genome Institute"/>
            <consortium name="Mycorrhizal Genomics Consortium"/>
            <person name="Kohler A."/>
            <person name="Kuo A."/>
            <person name="Nagy L.G."/>
            <person name="Floudas D."/>
            <person name="Copeland A."/>
            <person name="Barry K.W."/>
            <person name="Cichocki N."/>
            <person name="Veneault-Fourrey C."/>
            <person name="LaButti K."/>
            <person name="Lindquist E.A."/>
            <person name="Lipzen A."/>
            <person name="Lundell T."/>
            <person name="Morin E."/>
            <person name="Murat C."/>
            <person name="Riley R."/>
            <person name="Ohm R."/>
            <person name="Sun H."/>
            <person name="Tunlid A."/>
            <person name="Henrissat B."/>
            <person name="Grigoriev I.V."/>
            <person name="Hibbett D.S."/>
            <person name="Martin F."/>
        </authorList>
    </citation>
    <scope>NUCLEOTIDE SEQUENCE [LARGE SCALE GENOMIC DNA]</scope>
    <source>
        <strain evidence="2">h7</strain>
    </source>
</reference>
<dbReference type="HOGENOM" id="CLU_2671334_0_0_1"/>
<accession>A0A0C2Z1G9</accession>
<gene>
    <name evidence="1" type="ORF">M413DRAFT_440575</name>
</gene>
<dbReference type="EMBL" id="KN831770">
    <property type="protein sequence ID" value="KIM47032.1"/>
    <property type="molecule type" value="Genomic_DNA"/>
</dbReference>